<dbReference type="SUPFAM" id="SSF54637">
    <property type="entry name" value="Thioesterase/thiol ester dehydrase-isomerase"/>
    <property type="match status" value="1"/>
</dbReference>
<evidence type="ECO:0000256" key="1">
    <source>
        <dbReference type="ARBA" id="ARBA00038476"/>
    </source>
</evidence>
<feature type="compositionally biased region" description="Low complexity" evidence="2">
    <location>
        <begin position="197"/>
        <end position="222"/>
    </location>
</feature>
<name>A0A0C9V7X7_9AGAM</name>
<dbReference type="PANTHER" id="PTHR12475">
    <property type="match status" value="1"/>
</dbReference>
<evidence type="ECO:0000256" key="3">
    <source>
        <dbReference type="SAM" id="Phobius"/>
    </source>
</evidence>
<feature type="transmembrane region" description="Helical" evidence="3">
    <location>
        <begin position="12"/>
        <end position="30"/>
    </location>
</feature>
<dbReference type="Proteomes" id="UP000053820">
    <property type="component" value="Unassembled WGS sequence"/>
</dbReference>
<dbReference type="InterPro" id="IPR051490">
    <property type="entry name" value="THEM6_lcsJ_thioesterase"/>
</dbReference>
<protein>
    <submittedName>
        <fullName evidence="4">Uncharacterized protein</fullName>
    </submittedName>
</protein>
<gene>
    <name evidence="4" type="ORF">HYDPIDRAFT_95850</name>
</gene>
<dbReference type="HOGENOM" id="CLU_043860_1_0_1"/>
<evidence type="ECO:0000313" key="4">
    <source>
        <dbReference type="EMBL" id="KIJ61754.1"/>
    </source>
</evidence>
<dbReference type="AlphaFoldDB" id="A0A0C9V7X7"/>
<keyword evidence="3" id="KW-1133">Transmembrane helix</keyword>
<comment type="similarity">
    <text evidence="1">Belongs to the lcsJ thioesterase family.</text>
</comment>
<keyword evidence="5" id="KW-1185">Reference proteome</keyword>
<keyword evidence="3" id="KW-0472">Membrane</keyword>
<dbReference type="Pfam" id="PF13279">
    <property type="entry name" value="4HBT_2"/>
    <property type="match status" value="1"/>
</dbReference>
<dbReference type="EMBL" id="KN839860">
    <property type="protein sequence ID" value="KIJ61754.1"/>
    <property type="molecule type" value="Genomic_DNA"/>
</dbReference>
<dbReference type="OrthoDB" id="265761at2759"/>
<reference evidence="4 5" key="1">
    <citation type="submission" date="2014-04" db="EMBL/GenBank/DDBJ databases">
        <title>Evolutionary Origins and Diversification of the Mycorrhizal Mutualists.</title>
        <authorList>
            <consortium name="DOE Joint Genome Institute"/>
            <consortium name="Mycorrhizal Genomics Consortium"/>
            <person name="Kohler A."/>
            <person name="Kuo A."/>
            <person name="Nagy L.G."/>
            <person name="Floudas D."/>
            <person name="Copeland A."/>
            <person name="Barry K.W."/>
            <person name="Cichocki N."/>
            <person name="Veneault-Fourrey C."/>
            <person name="LaButti K."/>
            <person name="Lindquist E.A."/>
            <person name="Lipzen A."/>
            <person name="Lundell T."/>
            <person name="Morin E."/>
            <person name="Murat C."/>
            <person name="Riley R."/>
            <person name="Ohm R."/>
            <person name="Sun H."/>
            <person name="Tunlid A."/>
            <person name="Henrissat B."/>
            <person name="Grigoriev I.V."/>
            <person name="Hibbett D.S."/>
            <person name="Martin F."/>
        </authorList>
    </citation>
    <scope>NUCLEOTIDE SEQUENCE [LARGE SCALE GENOMIC DNA]</scope>
    <source>
        <strain evidence="4 5">MD-312</strain>
    </source>
</reference>
<dbReference type="PANTHER" id="PTHR12475:SF4">
    <property type="entry name" value="PROTEIN THEM6"/>
    <property type="match status" value="1"/>
</dbReference>
<feature type="region of interest" description="Disordered" evidence="2">
    <location>
        <begin position="188"/>
        <end position="222"/>
    </location>
</feature>
<evidence type="ECO:0000313" key="5">
    <source>
        <dbReference type="Proteomes" id="UP000053820"/>
    </source>
</evidence>
<evidence type="ECO:0000256" key="2">
    <source>
        <dbReference type="SAM" id="MobiDB-lite"/>
    </source>
</evidence>
<sequence length="354" mass="39173">MFDSTETGQPVIGALLYLAGAYLVAILLVNVRSFPLVWHAQVLLPIGIMRCKYYILSFWHLISFHPAATRHSEVVRRLESACPVGAHPFEFTIICKCWTGPDDADWLGHLSNSSYAKSRDLALSKFAVKALPTFLNTGGWVALSSTSYHFIHEIPIFANYKVRLTIGAWDQKWMYLVCRFTSQSKKNHNRKTKGKISSGASPEESASSTPTPRESESSGLSGEEVTEALATSLRADVNDGTILHCFSISRVCFKVGRVSVPPAVVLACEGFSKPSTSGSYSSPPLHWSHAQALRSLSDSLRNYRLFLTGAWRDVAEEERWWNEPLSGVVEEQRKANLKKFEVVLAGVNGCMSIG</sequence>
<dbReference type="InterPro" id="IPR029069">
    <property type="entry name" value="HotDog_dom_sf"/>
</dbReference>
<proteinExistence type="inferred from homology"/>
<accession>A0A0C9V7X7</accession>
<organism evidence="4 5">
    <name type="scientific">Hydnomerulius pinastri MD-312</name>
    <dbReference type="NCBI Taxonomy" id="994086"/>
    <lineage>
        <taxon>Eukaryota</taxon>
        <taxon>Fungi</taxon>
        <taxon>Dikarya</taxon>
        <taxon>Basidiomycota</taxon>
        <taxon>Agaricomycotina</taxon>
        <taxon>Agaricomycetes</taxon>
        <taxon>Agaricomycetidae</taxon>
        <taxon>Boletales</taxon>
        <taxon>Boletales incertae sedis</taxon>
        <taxon>Leucogyrophana</taxon>
    </lineage>
</organism>
<keyword evidence="3" id="KW-0812">Transmembrane</keyword>